<evidence type="ECO:0000313" key="3">
    <source>
        <dbReference type="Proteomes" id="UP001266305"/>
    </source>
</evidence>
<protein>
    <recommendedName>
        <fullName evidence="1">ARMC9 CTLH-like domain-containing protein</fullName>
    </recommendedName>
</protein>
<dbReference type="Proteomes" id="UP001266305">
    <property type="component" value="Unassembled WGS sequence"/>
</dbReference>
<comment type="caution">
    <text evidence="2">The sequence shown here is derived from an EMBL/GenBank/DDBJ whole genome shotgun (WGS) entry which is preliminary data.</text>
</comment>
<name>A0ABQ9VG34_SAGOE</name>
<organism evidence="2 3">
    <name type="scientific">Saguinus oedipus</name>
    <name type="common">Cotton-top tamarin</name>
    <name type="synonym">Oedipomidas oedipus</name>
    <dbReference type="NCBI Taxonomy" id="9490"/>
    <lineage>
        <taxon>Eukaryota</taxon>
        <taxon>Metazoa</taxon>
        <taxon>Chordata</taxon>
        <taxon>Craniata</taxon>
        <taxon>Vertebrata</taxon>
        <taxon>Euteleostomi</taxon>
        <taxon>Mammalia</taxon>
        <taxon>Eutheria</taxon>
        <taxon>Euarchontoglires</taxon>
        <taxon>Primates</taxon>
        <taxon>Haplorrhini</taxon>
        <taxon>Platyrrhini</taxon>
        <taxon>Cebidae</taxon>
        <taxon>Callitrichinae</taxon>
        <taxon>Saguinus</taxon>
    </lineage>
</organism>
<gene>
    <name evidence="2" type="ORF">P7K49_013484</name>
</gene>
<dbReference type="EMBL" id="JASSZA010000006">
    <property type="protein sequence ID" value="KAK2108319.1"/>
    <property type="molecule type" value="Genomic_DNA"/>
</dbReference>
<dbReference type="InterPro" id="IPR056327">
    <property type="entry name" value="ARMC9_CTLH-like_dom"/>
</dbReference>
<evidence type="ECO:0000313" key="2">
    <source>
        <dbReference type="EMBL" id="KAK2108319.1"/>
    </source>
</evidence>
<dbReference type="InterPro" id="IPR040369">
    <property type="entry name" value="ARMC9"/>
</dbReference>
<dbReference type="Pfam" id="PF23138">
    <property type="entry name" value="CTLH_Armc9"/>
    <property type="match status" value="1"/>
</dbReference>
<reference evidence="2 3" key="1">
    <citation type="submission" date="2023-05" db="EMBL/GenBank/DDBJ databases">
        <title>B98-5 Cell Line De Novo Hybrid Assembly: An Optical Mapping Approach.</title>
        <authorList>
            <person name="Kananen K."/>
            <person name="Auerbach J.A."/>
            <person name="Kautto E."/>
            <person name="Blachly J.S."/>
        </authorList>
    </citation>
    <scope>NUCLEOTIDE SEQUENCE [LARGE SCALE GENOMIC DNA]</scope>
    <source>
        <strain evidence="2">B95-8</strain>
        <tissue evidence="2">Cell line</tissue>
    </source>
</reference>
<dbReference type="PANTHER" id="PTHR14881:SF4">
    <property type="entry name" value="LISH DOMAIN-CONTAINING PROTEIN ARMC9"/>
    <property type="match status" value="1"/>
</dbReference>
<keyword evidence="3" id="KW-1185">Reference proteome</keyword>
<proteinExistence type="predicted"/>
<accession>A0ABQ9VG34</accession>
<dbReference type="PANTHER" id="PTHR14881">
    <property type="entry name" value="LISH DOMAIN-CONTAINING PROTEIN ARMC9"/>
    <property type="match status" value="1"/>
</dbReference>
<sequence length="478" mass="54719">MRQVAALPPGPRIDWVSVFGFLATPGHGAVLSATFCVCEKDLVTAFDNGDQKVFFDLWEEHIPSFVRDGDSFAQKLEFYLHIHFAIYLLKHSVGRPPVEETVKAVIGRAGGVREAEPQIHLGFLIEGQEETEALRGERTCLGYTWNRDTEQAQPLARERKGDKEELDEKISYFKTFLETKGAALSQTTEFLPFYALPFVPNPMVHPAFKELFQQHEESFDPGRSRAGRIRDGPSRGCSWQLHSDLVSKMEFMFCWFKELNDLLLRCVVKHRPPGVDSMPRAKMERIYDFGFKSLNISEGLCNHIDLQFLETLFRRASVVSFASCQIAKPRRNEENPKTLHQLHQQLVEAERRSMTYLKRYNKIQADYHNLIGVTAELVDSLEATVSGKMITPEYLQSVCVRLFSNQMRQSLAHSVDFTRPGTEYSQNDWLYQLFHTCGQTVDAESLGHGHSDFSKILRESAIFKRSVKSPLDIQVFEK</sequence>
<evidence type="ECO:0000259" key="1">
    <source>
        <dbReference type="Pfam" id="PF23138"/>
    </source>
</evidence>
<feature type="domain" description="ARMC9 CTLH-like" evidence="1">
    <location>
        <begin position="39"/>
        <end position="214"/>
    </location>
</feature>